<dbReference type="EMBL" id="CP001337">
    <property type="protein sequence ID" value="ACL25067.1"/>
    <property type="molecule type" value="Genomic_DNA"/>
</dbReference>
<dbReference type="NCBIfam" id="TIGR00878">
    <property type="entry name" value="purM"/>
    <property type="match status" value="1"/>
</dbReference>
<dbReference type="FunFam" id="3.90.650.10:FF:000011">
    <property type="entry name" value="Phosphoribosylformylglycinamidine cyclo-ligase"/>
    <property type="match status" value="1"/>
</dbReference>
<comment type="subcellular location">
    <subcellularLocation>
        <location evidence="1 15">Cytoplasm</location>
    </subcellularLocation>
</comment>
<dbReference type="InterPro" id="IPR036676">
    <property type="entry name" value="PurM-like_C_sf"/>
</dbReference>
<evidence type="ECO:0000256" key="5">
    <source>
        <dbReference type="ARBA" id="ARBA00020367"/>
    </source>
</evidence>
<evidence type="ECO:0000256" key="14">
    <source>
        <dbReference type="ARBA" id="ARBA00049057"/>
    </source>
</evidence>
<dbReference type="InterPro" id="IPR016188">
    <property type="entry name" value="PurM-like_N"/>
</dbReference>
<comment type="catalytic activity">
    <reaction evidence="14 15">
        <text>2-formamido-N(1)-(5-O-phospho-beta-D-ribosyl)acetamidine + ATP = 5-amino-1-(5-phospho-beta-D-ribosyl)imidazole + ADP + phosphate + H(+)</text>
        <dbReference type="Rhea" id="RHEA:23032"/>
        <dbReference type="ChEBI" id="CHEBI:15378"/>
        <dbReference type="ChEBI" id="CHEBI:30616"/>
        <dbReference type="ChEBI" id="CHEBI:43474"/>
        <dbReference type="ChEBI" id="CHEBI:137981"/>
        <dbReference type="ChEBI" id="CHEBI:147287"/>
        <dbReference type="ChEBI" id="CHEBI:456216"/>
        <dbReference type="EC" id="6.3.3.1"/>
    </reaction>
</comment>
<evidence type="ECO:0000256" key="2">
    <source>
        <dbReference type="ARBA" id="ARBA00004686"/>
    </source>
</evidence>
<dbReference type="GO" id="GO:0005829">
    <property type="term" value="C:cytosol"/>
    <property type="evidence" value="ECO:0007669"/>
    <property type="project" value="TreeGrafter"/>
</dbReference>
<gene>
    <name evidence="15" type="primary">purM</name>
    <name evidence="18" type="ordered locus">Cagg_2184</name>
</gene>
<dbReference type="InterPro" id="IPR036921">
    <property type="entry name" value="PurM-like_N_sf"/>
</dbReference>
<keyword evidence="10 15" id="KW-0067">ATP-binding</keyword>
<evidence type="ECO:0000256" key="11">
    <source>
        <dbReference type="ARBA" id="ARBA00031908"/>
    </source>
</evidence>
<dbReference type="RefSeq" id="WP_015940925.1">
    <property type="nucleotide sequence ID" value="NC_011831.1"/>
</dbReference>
<dbReference type="GO" id="GO:0005524">
    <property type="term" value="F:ATP binding"/>
    <property type="evidence" value="ECO:0007669"/>
    <property type="project" value="UniProtKB-KW"/>
</dbReference>
<evidence type="ECO:0000256" key="10">
    <source>
        <dbReference type="ARBA" id="ARBA00022840"/>
    </source>
</evidence>
<comment type="pathway">
    <text evidence="2 15">Purine metabolism; IMP biosynthesis via de novo pathway; 5-amino-1-(5-phospho-D-ribosyl)imidazole from N(2)-formyl-N(1)-(5-phospho-D-ribosyl)glycinamide: step 2/2.</text>
</comment>
<comment type="similarity">
    <text evidence="3 15">Belongs to the AIR synthase family.</text>
</comment>
<sequence length="341" mass="35037">MKYSAAGVDIAAATRAKELMTTAVRSTHGPAVLAGMGAFGGCFDAALALAGMQAPVLVSSTDGVGTKTLVAAALERYDTVGQDLVNHAVNDILVQGARPLFFLDYIAVAKLDPIQIAAIVSGVAAGCRAVSCALIGGETAEMPDIYAPGAFDLAGTIVGVVERADLLPRPDVTAGDAILALPSTGLHTNGYSLARRIVAQHFATEGYHARPSLLGGQTIGEALLAIHRCYLAEVNALRAVVPVKALCHITGGGIYDNLPRVLPKGMGAELVRGSWTIPPICQLLVEVGGLAESEAYHTLNMGLGMLVIVPTESVATAQKAVAEAQLVGRVTATPTVRLVDG</sequence>
<dbReference type="PANTHER" id="PTHR10520:SF12">
    <property type="entry name" value="TRIFUNCTIONAL PURINE BIOSYNTHETIC PROTEIN ADENOSINE-3"/>
    <property type="match status" value="1"/>
</dbReference>
<evidence type="ECO:0000256" key="12">
    <source>
        <dbReference type="ARBA" id="ARBA00032931"/>
    </source>
</evidence>
<evidence type="ECO:0000256" key="15">
    <source>
        <dbReference type="HAMAP-Rule" id="MF_00741"/>
    </source>
</evidence>
<evidence type="ECO:0000256" key="8">
    <source>
        <dbReference type="ARBA" id="ARBA00022741"/>
    </source>
</evidence>
<dbReference type="Gene3D" id="3.30.1330.10">
    <property type="entry name" value="PurM-like, N-terminal domain"/>
    <property type="match status" value="1"/>
</dbReference>
<keyword evidence="7 15" id="KW-0436">Ligase</keyword>
<dbReference type="Gene3D" id="3.90.650.10">
    <property type="entry name" value="PurM-like C-terminal domain"/>
    <property type="match status" value="1"/>
</dbReference>
<keyword evidence="6 15" id="KW-0963">Cytoplasm</keyword>
<evidence type="ECO:0000256" key="6">
    <source>
        <dbReference type="ARBA" id="ARBA00022490"/>
    </source>
</evidence>
<dbReference type="GO" id="GO:0006189">
    <property type="term" value="P:'de novo' IMP biosynthetic process"/>
    <property type="evidence" value="ECO:0007669"/>
    <property type="project" value="UniProtKB-UniRule"/>
</dbReference>
<proteinExistence type="inferred from homology"/>
<evidence type="ECO:0000256" key="1">
    <source>
        <dbReference type="ARBA" id="ARBA00004496"/>
    </source>
</evidence>
<dbReference type="STRING" id="326427.Cagg_2184"/>
<dbReference type="SUPFAM" id="SSF55326">
    <property type="entry name" value="PurM N-terminal domain-like"/>
    <property type="match status" value="1"/>
</dbReference>
<reference evidence="18" key="1">
    <citation type="submission" date="2008-12" db="EMBL/GenBank/DDBJ databases">
        <title>Complete sequence of Chloroflexus aggregans DSM 9485.</title>
        <authorList>
            <consortium name="US DOE Joint Genome Institute"/>
            <person name="Lucas S."/>
            <person name="Copeland A."/>
            <person name="Lapidus A."/>
            <person name="Glavina del Rio T."/>
            <person name="Dalin E."/>
            <person name="Tice H."/>
            <person name="Pitluck S."/>
            <person name="Foster B."/>
            <person name="Larimer F."/>
            <person name="Land M."/>
            <person name="Hauser L."/>
            <person name="Kyrpides N."/>
            <person name="Mikhailova N."/>
            <person name="Bryant D."/>
            <person name="Richardson P."/>
        </authorList>
    </citation>
    <scope>NUCLEOTIDE SEQUENCE</scope>
    <source>
        <strain evidence="18">DSM 9485</strain>
    </source>
</reference>
<dbReference type="GO" id="GO:0046084">
    <property type="term" value="P:adenine biosynthetic process"/>
    <property type="evidence" value="ECO:0007669"/>
    <property type="project" value="TreeGrafter"/>
</dbReference>
<dbReference type="SUPFAM" id="SSF56042">
    <property type="entry name" value="PurM C-terminal domain-like"/>
    <property type="match status" value="1"/>
</dbReference>
<dbReference type="eggNOG" id="COG0150">
    <property type="taxonomic scope" value="Bacteria"/>
</dbReference>
<dbReference type="EC" id="6.3.3.1" evidence="4 15"/>
<dbReference type="GO" id="GO:0004637">
    <property type="term" value="F:phosphoribosylamine-glycine ligase activity"/>
    <property type="evidence" value="ECO:0007669"/>
    <property type="project" value="TreeGrafter"/>
</dbReference>
<accession>B8GCM3</accession>
<dbReference type="Pfam" id="PF00586">
    <property type="entry name" value="AIRS"/>
    <property type="match status" value="1"/>
</dbReference>
<evidence type="ECO:0000256" key="7">
    <source>
        <dbReference type="ARBA" id="ARBA00022598"/>
    </source>
</evidence>
<evidence type="ECO:0000256" key="9">
    <source>
        <dbReference type="ARBA" id="ARBA00022755"/>
    </source>
</evidence>
<dbReference type="GO" id="GO:0004641">
    <property type="term" value="F:phosphoribosylformylglycinamidine cyclo-ligase activity"/>
    <property type="evidence" value="ECO:0007669"/>
    <property type="project" value="UniProtKB-UniRule"/>
</dbReference>
<evidence type="ECO:0000259" key="16">
    <source>
        <dbReference type="Pfam" id="PF00586"/>
    </source>
</evidence>
<keyword evidence="9 15" id="KW-0658">Purine biosynthesis</keyword>
<evidence type="ECO:0000256" key="3">
    <source>
        <dbReference type="ARBA" id="ARBA00010280"/>
    </source>
</evidence>
<dbReference type="KEGG" id="cag:Cagg_2184"/>
<keyword evidence="19" id="KW-1185">Reference proteome</keyword>
<name>B8GCM3_CHLAD</name>
<evidence type="ECO:0000259" key="17">
    <source>
        <dbReference type="Pfam" id="PF02769"/>
    </source>
</evidence>
<dbReference type="Pfam" id="PF02769">
    <property type="entry name" value="AIRS_C"/>
    <property type="match status" value="1"/>
</dbReference>
<dbReference type="InterPro" id="IPR004733">
    <property type="entry name" value="PurM_cligase"/>
</dbReference>
<dbReference type="AlphaFoldDB" id="B8GCM3"/>
<dbReference type="InterPro" id="IPR010918">
    <property type="entry name" value="PurM-like_C_dom"/>
</dbReference>
<feature type="domain" description="PurM-like C-terminal" evidence="17">
    <location>
        <begin position="174"/>
        <end position="339"/>
    </location>
</feature>
<dbReference type="HAMAP" id="MF_00741">
    <property type="entry name" value="AIRS"/>
    <property type="match status" value="1"/>
</dbReference>
<organism evidence="18 19">
    <name type="scientific">Chloroflexus aggregans (strain MD-66 / DSM 9485)</name>
    <dbReference type="NCBI Taxonomy" id="326427"/>
    <lineage>
        <taxon>Bacteria</taxon>
        <taxon>Bacillati</taxon>
        <taxon>Chloroflexota</taxon>
        <taxon>Chloroflexia</taxon>
        <taxon>Chloroflexales</taxon>
        <taxon>Chloroflexineae</taxon>
        <taxon>Chloroflexaceae</taxon>
        <taxon>Chloroflexus</taxon>
    </lineage>
</organism>
<dbReference type="PANTHER" id="PTHR10520">
    <property type="entry name" value="TRIFUNCTIONAL PURINE BIOSYNTHETIC PROTEIN ADENOSINE-3-RELATED"/>
    <property type="match status" value="1"/>
</dbReference>
<dbReference type="CDD" id="cd02196">
    <property type="entry name" value="PurM"/>
    <property type="match status" value="1"/>
</dbReference>
<evidence type="ECO:0000256" key="4">
    <source>
        <dbReference type="ARBA" id="ARBA00013047"/>
    </source>
</evidence>
<dbReference type="FunFam" id="3.30.1330.10:FF:000001">
    <property type="entry name" value="Phosphoribosylformylglycinamidine cyclo-ligase"/>
    <property type="match status" value="1"/>
</dbReference>
<dbReference type="UniPathway" id="UPA00074">
    <property type="reaction ID" value="UER00129"/>
</dbReference>
<evidence type="ECO:0000256" key="13">
    <source>
        <dbReference type="ARBA" id="ARBA00033093"/>
    </source>
</evidence>
<feature type="domain" description="PurM-like N-terminal" evidence="16">
    <location>
        <begin position="55"/>
        <end position="161"/>
    </location>
</feature>
<evidence type="ECO:0000313" key="18">
    <source>
        <dbReference type="EMBL" id="ACL25067.1"/>
    </source>
</evidence>
<keyword evidence="8 15" id="KW-0547">Nucleotide-binding</keyword>
<dbReference type="HOGENOM" id="CLU_047116_0_0_0"/>
<protein>
    <recommendedName>
        <fullName evidence="5 15">Phosphoribosylformylglycinamidine cyclo-ligase</fullName>
        <ecNumber evidence="4 15">6.3.3.1</ecNumber>
    </recommendedName>
    <alternativeName>
        <fullName evidence="12 15">AIR synthase</fullName>
    </alternativeName>
    <alternativeName>
        <fullName evidence="13 15">AIRS</fullName>
    </alternativeName>
    <alternativeName>
        <fullName evidence="11 15">Phosphoribosyl-aminoimidazole synthetase</fullName>
    </alternativeName>
</protein>
<evidence type="ECO:0000313" key="19">
    <source>
        <dbReference type="Proteomes" id="UP000002508"/>
    </source>
</evidence>
<dbReference type="Proteomes" id="UP000002508">
    <property type="component" value="Chromosome"/>
</dbReference>